<protein>
    <recommendedName>
        <fullName evidence="5">Glycosyltransferase</fullName>
        <ecNumber evidence="5">2.4.1.-</ecNumber>
    </recommendedName>
</protein>
<keyword evidence="6" id="KW-0175">Coiled coil</keyword>
<dbReference type="Gene3D" id="3.40.50.2000">
    <property type="entry name" value="Glycogen Phosphorylase B"/>
    <property type="match status" value="2"/>
</dbReference>
<dbReference type="InterPro" id="IPR002213">
    <property type="entry name" value="UDP_glucos_trans"/>
</dbReference>
<evidence type="ECO:0000256" key="2">
    <source>
        <dbReference type="ARBA" id="ARBA00022676"/>
    </source>
</evidence>
<feature type="coiled-coil region" evidence="6">
    <location>
        <begin position="441"/>
        <end position="468"/>
    </location>
</feature>
<evidence type="ECO:0000313" key="7">
    <source>
        <dbReference type="EMBL" id="GMN27555.1"/>
    </source>
</evidence>
<dbReference type="InterPro" id="IPR035595">
    <property type="entry name" value="UDP_glycos_trans_CS"/>
</dbReference>
<dbReference type="FunFam" id="3.40.50.2000:FF:000054">
    <property type="entry name" value="Glycosyltransferase"/>
    <property type="match status" value="1"/>
</dbReference>
<gene>
    <name evidence="7" type="ORF">TIFTF001_044134</name>
</gene>
<dbReference type="EMBL" id="BTGU01003148">
    <property type="protein sequence ID" value="GMN27555.1"/>
    <property type="molecule type" value="Genomic_DNA"/>
</dbReference>
<dbReference type="Pfam" id="PF00201">
    <property type="entry name" value="UDPGT"/>
    <property type="match status" value="1"/>
</dbReference>
<keyword evidence="3 4" id="KW-0808">Transferase</keyword>
<evidence type="ECO:0000256" key="6">
    <source>
        <dbReference type="SAM" id="Coils"/>
    </source>
</evidence>
<evidence type="ECO:0000256" key="1">
    <source>
        <dbReference type="ARBA" id="ARBA00009995"/>
    </source>
</evidence>
<name>A0AA87ZA60_FICCA</name>
<keyword evidence="2 4" id="KW-0328">Glycosyltransferase</keyword>
<dbReference type="CDD" id="cd03784">
    <property type="entry name" value="GT1_Gtf-like"/>
    <property type="match status" value="1"/>
</dbReference>
<evidence type="ECO:0000256" key="5">
    <source>
        <dbReference type="RuleBase" id="RU362057"/>
    </source>
</evidence>
<dbReference type="PROSITE" id="PS00375">
    <property type="entry name" value="UDPGT"/>
    <property type="match status" value="1"/>
</dbReference>
<evidence type="ECO:0000256" key="3">
    <source>
        <dbReference type="ARBA" id="ARBA00022679"/>
    </source>
</evidence>
<dbReference type="EC" id="2.4.1.-" evidence="5"/>
<accession>A0AA87ZA60</accession>
<dbReference type="GO" id="GO:0008194">
    <property type="term" value="F:UDP-glycosyltransferase activity"/>
    <property type="evidence" value="ECO:0007669"/>
    <property type="project" value="InterPro"/>
</dbReference>
<reference evidence="7" key="1">
    <citation type="submission" date="2023-07" db="EMBL/GenBank/DDBJ databases">
        <title>draft genome sequence of fig (Ficus carica).</title>
        <authorList>
            <person name="Takahashi T."/>
            <person name="Nishimura K."/>
        </authorList>
    </citation>
    <scope>NUCLEOTIDE SEQUENCE</scope>
</reference>
<dbReference type="PANTHER" id="PTHR48046">
    <property type="entry name" value="UDP-GLYCOSYLTRANSFERASE 72E1"/>
    <property type="match status" value="1"/>
</dbReference>
<keyword evidence="8" id="KW-1185">Reference proteome</keyword>
<dbReference type="SUPFAM" id="SSF53756">
    <property type="entry name" value="UDP-Glycosyltransferase/glycogen phosphorylase"/>
    <property type="match status" value="1"/>
</dbReference>
<dbReference type="FunFam" id="3.40.50.2000:FF:000051">
    <property type="entry name" value="Glycosyltransferase"/>
    <property type="match status" value="1"/>
</dbReference>
<dbReference type="Proteomes" id="UP001187192">
    <property type="component" value="Unassembled WGS sequence"/>
</dbReference>
<dbReference type="AlphaFoldDB" id="A0AA87ZA60"/>
<evidence type="ECO:0000256" key="4">
    <source>
        <dbReference type="RuleBase" id="RU003718"/>
    </source>
</evidence>
<comment type="caution">
    <text evidence="7">The sequence shown here is derived from an EMBL/GenBank/DDBJ whole genome shotgun (WGS) entry which is preliminary data.</text>
</comment>
<dbReference type="PANTHER" id="PTHR48046:SF6">
    <property type="entry name" value="GLYCOSYLTRANSFERASE"/>
    <property type="match status" value="1"/>
</dbReference>
<sequence length="498" mass="55195">MEKPEEQKQTPHVVILPSPGMGHVIPLAEFAKGLVRNHGFTTTFLVPTDGPPSKAMRSVLESLPEAIDHAFLPPVSFEDLPEGSKIETRIFLTVVRSLPSLRHALASLVSRRRVSLVALVVDIFGIDAFDVAREFKLSSYVFYGSTAMTMSLLLHLPNLDETTSCEYWELPDPVKIPGCVPIPGTDLPDPIQDRKNDAYKWTLHMAKRQGFADGIMVNSFDDLEPGAISSLQKREAGKPRVYPVGPLVNMEVSKTSKEEESNCLTWLDGQPRGSVLYVSFGSGGTLSSHQINELALGLEKSEQRFLWVVRRPNDSVSNATYFGAGHGDSQNRNQVENDSSFEFLPDGFVDRTRDQGLVVDSWAPQAQILSHGSTGGFLSHCGWNSVLESVVNGVPLIAWPLYAEQKVNAFMLTHDVKMAVRPKADENGVVGREEIERVVKALMKEEEGKKLRKRMEELKEAGSRALREDGASSKALAEVADQWKKSHIMCNNYCHSRE</sequence>
<organism evidence="7 8">
    <name type="scientific">Ficus carica</name>
    <name type="common">Common fig</name>
    <dbReference type="NCBI Taxonomy" id="3494"/>
    <lineage>
        <taxon>Eukaryota</taxon>
        <taxon>Viridiplantae</taxon>
        <taxon>Streptophyta</taxon>
        <taxon>Embryophyta</taxon>
        <taxon>Tracheophyta</taxon>
        <taxon>Spermatophyta</taxon>
        <taxon>Magnoliopsida</taxon>
        <taxon>eudicotyledons</taxon>
        <taxon>Gunneridae</taxon>
        <taxon>Pentapetalae</taxon>
        <taxon>rosids</taxon>
        <taxon>fabids</taxon>
        <taxon>Rosales</taxon>
        <taxon>Moraceae</taxon>
        <taxon>Ficeae</taxon>
        <taxon>Ficus</taxon>
    </lineage>
</organism>
<comment type="similarity">
    <text evidence="1 4">Belongs to the UDP-glycosyltransferase family.</text>
</comment>
<proteinExistence type="inferred from homology"/>
<evidence type="ECO:0000313" key="8">
    <source>
        <dbReference type="Proteomes" id="UP001187192"/>
    </source>
</evidence>